<dbReference type="Gene3D" id="3.40.640.10">
    <property type="entry name" value="Type I PLP-dependent aspartate aminotransferase-like (Major domain)"/>
    <property type="match status" value="1"/>
</dbReference>
<dbReference type="PANTHER" id="PTHR46383:SF1">
    <property type="entry name" value="ASPARTATE AMINOTRANSFERASE"/>
    <property type="match status" value="1"/>
</dbReference>
<dbReference type="InterPro" id="IPR004838">
    <property type="entry name" value="NHTrfase_class1_PyrdxlP-BS"/>
</dbReference>
<evidence type="ECO:0000256" key="5">
    <source>
        <dbReference type="ARBA" id="ARBA00022898"/>
    </source>
</evidence>
<dbReference type="GO" id="GO:0008483">
    <property type="term" value="F:transaminase activity"/>
    <property type="evidence" value="ECO:0007669"/>
    <property type="project" value="UniProtKB-KW"/>
</dbReference>
<gene>
    <name evidence="8" type="ORF">IV02_18155</name>
</gene>
<dbReference type="EMBL" id="JPQT01000113">
    <property type="protein sequence ID" value="KFE50048.1"/>
    <property type="molecule type" value="Genomic_DNA"/>
</dbReference>
<dbReference type="PATRIC" id="fig|317.174.peg.3710"/>
<dbReference type="FunFam" id="3.40.640.10:FF:000033">
    <property type="entry name" value="Aspartate aminotransferase"/>
    <property type="match status" value="1"/>
</dbReference>
<dbReference type="InterPro" id="IPR050596">
    <property type="entry name" value="AspAT/PAT-like"/>
</dbReference>
<comment type="caution">
    <text evidence="8">The sequence shown here is derived from an EMBL/GenBank/DDBJ whole genome shotgun (WGS) entry which is preliminary data.</text>
</comment>
<name>A0A085V3N5_PSESX</name>
<evidence type="ECO:0000256" key="4">
    <source>
        <dbReference type="ARBA" id="ARBA00022679"/>
    </source>
</evidence>
<dbReference type="PANTHER" id="PTHR46383">
    <property type="entry name" value="ASPARTATE AMINOTRANSFERASE"/>
    <property type="match status" value="1"/>
</dbReference>
<protein>
    <recommendedName>
        <fullName evidence="6">Aminotransferase</fullName>
        <ecNumber evidence="6">2.6.1.-</ecNumber>
    </recommendedName>
</protein>
<reference evidence="8 9" key="1">
    <citation type="submission" date="2014-07" db="EMBL/GenBank/DDBJ databases">
        <title>Draft Genome Sequences of Environmental Pseudomonas syringae strains.</title>
        <authorList>
            <person name="Baltrus D.A."/>
            <person name="Berge O."/>
            <person name="Morris C."/>
        </authorList>
    </citation>
    <scope>NUCLEOTIDE SEQUENCE [LARGE SCALE GENOMIC DNA]</scope>
    <source>
        <strain evidence="8 9">CEB003</strain>
    </source>
</reference>
<dbReference type="Pfam" id="PF00155">
    <property type="entry name" value="Aminotran_1_2"/>
    <property type="match status" value="1"/>
</dbReference>
<evidence type="ECO:0000256" key="1">
    <source>
        <dbReference type="ARBA" id="ARBA00001933"/>
    </source>
</evidence>
<sequence length="405" mass="43259">MSVRLSKRVQRVTLSANAAAKSRVTALREAGVDILDLTTGEPDFDTPEHIKQAAYAAIAAGDTKYTPTPGVRALREAVQSKLKGENRLDYPLSSIVIANGAKQIIYNAFAATLDDGDEVLVPVPYWPSFPDSVRFSGGEPVFIECGLAQGCKLTPIQLEQHITERTRWLILNGPGNPSGAVYSEAELLALAEVLRRHPQVLVLLDELYEHIRFDDHSALNLLNVAPDLQARCLLVGGVSKTYAMTGWRIGFGAGPKELTTAMTVVQSQSTSGASSVGQAAALAAFEGGLGFLPEQVAAYRQRRDLLVSALSAVDGLQVLEPQGGFFVFVRCAGLLGRFRPDGVRLDSDADVVDWLLESGVAGVAGSAYGLSPWFRLSIATATTSVAEAGRRIAAACERLLIEAPQ</sequence>
<dbReference type="RefSeq" id="WP_047576741.1">
    <property type="nucleotide sequence ID" value="NZ_JPQT01000113.1"/>
</dbReference>
<comment type="cofactor">
    <cofactor evidence="1 6">
        <name>pyridoxal 5'-phosphate</name>
        <dbReference type="ChEBI" id="CHEBI:597326"/>
    </cofactor>
</comment>
<dbReference type="GO" id="GO:0006520">
    <property type="term" value="P:amino acid metabolic process"/>
    <property type="evidence" value="ECO:0007669"/>
    <property type="project" value="InterPro"/>
</dbReference>
<keyword evidence="3 6" id="KW-0032">Aminotransferase</keyword>
<dbReference type="GO" id="GO:0030170">
    <property type="term" value="F:pyridoxal phosphate binding"/>
    <property type="evidence" value="ECO:0007669"/>
    <property type="project" value="InterPro"/>
</dbReference>
<keyword evidence="5" id="KW-0663">Pyridoxal phosphate</keyword>
<organism evidence="8 9">
    <name type="scientific">Pseudomonas syringae</name>
    <dbReference type="NCBI Taxonomy" id="317"/>
    <lineage>
        <taxon>Bacteria</taxon>
        <taxon>Pseudomonadati</taxon>
        <taxon>Pseudomonadota</taxon>
        <taxon>Gammaproteobacteria</taxon>
        <taxon>Pseudomonadales</taxon>
        <taxon>Pseudomonadaceae</taxon>
        <taxon>Pseudomonas</taxon>
    </lineage>
</organism>
<dbReference type="InterPro" id="IPR004839">
    <property type="entry name" value="Aminotransferase_I/II_large"/>
</dbReference>
<dbReference type="InterPro" id="IPR015422">
    <property type="entry name" value="PyrdxlP-dep_Trfase_small"/>
</dbReference>
<dbReference type="InterPro" id="IPR015424">
    <property type="entry name" value="PyrdxlP-dep_Trfase"/>
</dbReference>
<comment type="similarity">
    <text evidence="2 6">Belongs to the class-I pyridoxal-phosphate-dependent aminotransferase family.</text>
</comment>
<dbReference type="Proteomes" id="UP000028643">
    <property type="component" value="Unassembled WGS sequence"/>
</dbReference>
<feature type="domain" description="Aminotransferase class I/classII large" evidence="7">
    <location>
        <begin position="33"/>
        <end position="385"/>
    </location>
</feature>
<dbReference type="AlphaFoldDB" id="A0A085V3N5"/>
<evidence type="ECO:0000313" key="9">
    <source>
        <dbReference type="Proteomes" id="UP000028643"/>
    </source>
</evidence>
<evidence type="ECO:0000256" key="2">
    <source>
        <dbReference type="ARBA" id="ARBA00007441"/>
    </source>
</evidence>
<dbReference type="PROSITE" id="PS00105">
    <property type="entry name" value="AA_TRANSFER_CLASS_1"/>
    <property type="match status" value="1"/>
</dbReference>
<dbReference type="InterPro" id="IPR015421">
    <property type="entry name" value="PyrdxlP-dep_Trfase_major"/>
</dbReference>
<evidence type="ECO:0000256" key="6">
    <source>
        <dbReference type="RuleBase" id="RU000481"/>
    </source>
</evidence>
<evidence type="ECO:0000313" key="8">
    <source>
        <dbReference type="EMBL" id="KFE50048.1"/>
    </source>
</evidence>
<dbReference type="EC" id="2.6.1.-" evidence="6"/>
<accession>A0A085V3N5</accession>
<evidence type="ECO:0000256" key="3">
    <source>
        <dbReference type="ARBA" id="ARBA00022576"/>
    </source>
</evidence>
<dbReference type="SUPFAM" id="SSF53383">
    <property type="entry name" value="PLP-dependent transferases"/>
    <property type="match status" value="1"/>
</dbReference>
<proteinExistence type="inferred from homology"/>
<dbReference type="CDD" id="cd00609">
    <property type="entry name" value="AAT_like"/>
    <property type="match status" value="1"/>
</dbReference>
<dbReference type="Gene3D" id="3.90.1150.10">
    <property type="entry name" value="Aspartate Aminotransferase, domain 1"/>
    <property type="match status" value="1"/>
</dbReference>
<keyword evidence="4 6" id="KW-0808">Transferase</keyword>
<evidence type="ECO:0000259" key="7">
    <source>
        <dbReference type="Pfam" id="PF00155"/>
    </source>
</evidence>